<gene>
    <name evidence="1" type="ordered locus">Metvu_0454</name>
</gene>
<evidence type="ECO:0000313" key="1">
    <source>
        <dbReference type="EMBL" id="ACX72313.1"/>
    </source>
</evidence>
<dbReference type="AlphaFoldDB" id="C9RFG1"/>
<dbReference type="HOGENOM" id="CLU_1870748_0_0_2"/>
<dbReference type="EMBL" id="CP001787">
    <property type="protein sequence ID" value="ACX72313.1"/>
    <property type="molecule type" value="Genomic_DNA"/>
</dbReference>
<name>C9RFG1_METVM</name>
<dbReference type="RefSeq" id="WP_015732534.1">
    <property type="nucleotide sequence ID" value="NC_013407.1"/>
</dbReference>
<dbReference type="eggNOG" id="arCOG07800">
    <property type="taxonomic scope" value="Archaea"/>
</dbReference>
<dbReference type="OrthoDB" id="65773at2157"/>
<keyword evidence="2" id="KW-1185">Reference proteome</keyword>
<accession>C9RFG1</accession>
<dbReference type="STRING" id="579137.Metvu_0454"/>
<protein>
    <submittedName>
        <fullName evidence="1">Uncharacterized protein</fullName>
    </submittedName>
</protein>
<dbReference type="KEGG" id="mvu:Metvu_0454"/>
<sequence length="124" mass="14278">MRKLLIAILGLAIIGAVFAFPPWMEQQTQNYEPINPEEILKNAEIIEHTTPWGYEIKQLEVDGKIVGVVWEDVDINKVEVGKPFETPFGEKYPLYYDGELVGFIFTNHPTPHYCGCGMCWQYQQ</sequence>
<dbReference type="Proteomes" id="UP000002063">
    <property type="component" value="Chromosome"/>
</dbReference>
<evidence type="ECO:0000313" key="2">
    <source>
        <dbReference type="Proteomes" id="UP000002063"/>
    </source>
</evidence>
<proteinExistence type="predicted"/>
<dbReference type="GeneID" id="8512787"/>
<organism evidence="1 2">
    <name type="scientific">Methanocaldococcus vulcanius (strain ATCC 700851 / DSM 12094 / M7)</name>
    <name type="common">Methanococcus vulcanius</name>
    <dbReference type="NCBI Taxonomy" id="579137"/>
    <lineage>
        <taxon>Archaea</taxon>
        <taxon>Methanobacteriati</taxon>
        <taxon>Methanobacteriota</taxon>
        <taxon>Methanomada group</taxon>
        <taxon>Methanococci</taxon>
        <taxon>Methanococcales</taxon>
        <taxon>Methanocaldococcaceae</taxon>
        <taxon>Methanocaldococcus</taxon>
    </lineage>
</organism>
<reference evidence="1" key="1">
    <citation type="submission" date="2009-10" db="EMBL/GenBank/DDBJ databases">
        <title>Complete sequence of chromosome of Methanocaldococcus vulcanius M7.</title>
        <authorList>
            <consortium name="US DOE Joint Genome Institute"/>
            <person name="Lucas S."/>
            <person name="Copeland A."/>
            <person name="Lapidus A."/>
            <person name="Glavina del Rio T."/>
            <person name="Dalin E."/>
            <person name="Tice H."/>
            <person name="Bruce D."/>
            <person name="Goodwin L."/>
            <person name="Pitluck S."/>
            <person name="Lcollab F.I."/>
            <person name="Brettin T."/>
            <person name="Detter J.C."/>
            <person name="Han C."/>
            <person name="Tapia R."/>
            <person name="Kuske C.R."/>
            <person name="Schmutz J."/>
            <person name="Larimer F."/>
            <person name="Land M."/>
            <person name="Hauser L."/>
            <person name="Kyrpides N."/>
            <person name="Ovchinikova G."/>
            <person name="Sieprawska-Lupa M."/>
            <person name="Whitman W.B."/>
            <person name="Woyke T."/>
        </authorList>
    </citation>
    <scope>NUCLEOTIDE SEQUENCE [LARGE SCALE GENOMIC DNA]</scope>
    <source>
        <strain evidence="1">M7</strain>
    </source>
</reference>